<evidence type="ECO:0000256" key="9">
    <source>
        <dbReference type="SAM" id="Phobius"/>
    </source>
</evidence>
<dbReference type="SUPFAM" id="SSF51905">
    <property type="entry name" value="FAD/NAD(P)-binding domain"/>
    <property type="match status" value="1"/>
</dbReference>
<gene>
    <name evidence="12" type="ORF">E0486_12395</name>
</gene>
<evidence type="ECO:0000259" key="11">
    <source>
        <dbReference type="Pfam" id="PF22366"/>
    </source>
</evidence>
<accession>A0A4R4DYS8</accession>
<dbReference type="RefSeq" id="WP_131852501.1">
    <property type="nucleotide sequence ID" value="NZ_SKFH01000022.1"/>
</dbReference>
<dbReference type="Proteomes" id="UP000295164">
    <property type="component" value="Unassembled WGS sequence"/>
</dbReference>
<feature type="transmembrane region" description="Helical" evidence="9">
    <location>
        <begin position="370"/>
        <end position="387"/>
    </location>
</feature>
<dbReference type="PRINTS" id="PR00368">
    <property type="entry name" value="FADPNR"/>
</dbReference>
<evidence type="ECO:0000256" key="4">
    <source>
        <dbReference type="ARBA" id="ARBA00022827"/>
    </source>
</evidence>
<evidence type="ECO:0000256" key="5">
    <source>
        <dbReference type="ARBA" id="ARBA00022946"/>
    </source>
</evidence>
<evidence type="ECO:0000256" key="7">
    <source>
        <dbReference type="ARBA" id="ARBA00023027"/>
    </source>
</evidence>
<keyword evidence="9" id="KW-1133">Transmembrane helix</keyword>
<comment type="caution">
    <text evidence="12">The sequence shown here is derived from an EMBL/GenBank/DDBJ whole genome shotgun (WGS) entry which is preliminary data.</text>
</comment>
<dbReference type="PANTHER" id="PTHR43706:SF47">
    <property type="entry name" value="EXTERNAL NADH-UBIQUINONE OXIDOREDUCTASE 1, MITOCHONDRIAL-RELATED"/>
    <property type="match status" value="1"/>
</dbReference>
<organism evidence="12 13">
    <name type="scientific">Flaviaesturariibacter aridisoli</name>
    <dbReference type="NCBI Taxonomy" id="2545761"/>
    <lineage>
        <taxon>Bacteria</taxon>
        <taxon>Pseudomonadati</taxon>
        <taxon>Bacteroidota</taxon>
        <taxon>Chitinophagia</taxon>
        <taxon>Chitinophagales</taxon>
        <taxon>Chitinophagaceae</taxon>
        <taxon>Flaviaestuariibacter</taxon>
    </lineage>
</organism>
<dbReference type="EC" id="1.6.5.9" evidence="2"/>
<keyword evidence="13" id="KW-1185">Reference proteome</keyword>
<evidence type="ECO:0000256" key="6">
    <source>
        <dbReference type="ARBA" id="ARBA00023002"/>
    </source>
</evidence>
<protein>
    <recommendedName>
        <fullName evidence="2">NADH:ubiquinone reductase (non-electrogenic)</fullName>
        <ecNumber evidence="2">1.6.5.9</ecNumber>
    </recommendedName>
</protein>
<keyword evidence="9" id="KW-0472">Membrane</keyword>
<evidence type="ECO:0000313" key="12">
    <source>
        <dbReference type="EMBL" id="TCZ69309.1"/>
    </source>
</evidence>
<evidence type="ECO:0000256" key="1">
    <source>
        <dbReference type="ARBA" id="ARBA00005272"/>
    </source>
</evidence>
<reference evidence="12 13" key="1">
    <citation type="submission" date="2019-03" db="EMBL/GenBank/DDBJ databases">
        <authorList>
            <person name="Kim M.K.M."/>
        </authorList>
    </citation>
    <scope>NUCLEOTIDE SEQUENCE [LARGE SCALE GENOMIC DNA]</scope>
    <source>
        <strain evidence="12 13">17J68-15</strain>
    </source>
</reference>
<dbReference type="Pfam" id="PF07992">
    <property type="entry name" value="Pyr_redox_2"/>
    <property type="match status" value="1"/>
</dbReference>
<comment type="catalytic activity">
    <reaction evidence="8">
        <text>a quinone + NADH + H(+) = a quinol + NAD(+)</text>
        <dbReference type="Rhea" id="RHEA:46160"/>
        <dbReference type="ChEBI" id="CHEBI:15378"/>
        <dbReference type="ChEBI" id="CHEBI:24646"/>
        <dbReference type="ChEBI" id="CHEBI:57540"/>
        <dbReference type="ChEBI" id="CHEBI:57945"/>
        <dbReference type="ChEBI" id="CHEBI:132124"/>
        <dbReference type="EC" id="1.6.5.9"/>
    </reaction>
</comment>
<evidence type="ECO:0000313" key="13">
    <source>
        <dbReference type="Proteomes" id="UP000295164"/>
    </source>
</evidence>
<evidence type="ECO:0000256" key="3">
    <source>
        <dbReference type="ARBA" id="ARBA00022630"/>
    </source>
</evidence>
<dbReference type="GO" id="GO:0050136">
    <property type="term" value="F:NADH dehydrogenase (quinone) (non-electrogenic) activity"/>
    <property type="evidence" value="ECO:0007669"/>
    <property type="project" value="UniProtKB-EC"/>
</dbReference>
<dbReference type="OrthoDB" id="9781621at2"/>
<evidence type="ECO:0000256" key="8">
    <source>
        <dbReference type="ARBA" id="ARBA00047599"/>
    </source>
</evidence>
<dbReference type="AlphaFoldDB" id="A0A4R4DYS8"/>
<dbReference type="Gene3D" id="3.50.50.100">
    <property type="match status" value="1"/>
</dbReference>
<proteinExistence type="inferred from homology"/>
<name>A0A4R4DYS8_9BACT</name>
<dbReference type="InterPro" id="IPR045024">
    <property type="entry name" value="NDH-2"/>
</dbReference>
<sequence length="435" mass="48744">MKVVIVGAGFAGLRLARKLNNKEGFEVLLIDKYNYHQFQPLFYQVATAALDASNISFPLRKAFHKSRNVRIRVEELWQVQPEQKVIVTESETIPYDVLVLALGADTNFFGNQNVTTNAFPMKSTVEAIQLRHRFIQNFEDAVRAGTPEDRQRLMNIIIAGGGPTGVELAGALAEMRKYVLPCDYPELDFKQMKIMLLDGGERLLGAMDPKSSADAQRYLEKLGVEVHLKTIVKDYDGRNVLLADGGSIASEMVIWAAGIRGNVPAGIDKSLVVRGNRITVDRYNRVHGIDGVYVLGDLASMVTPRYPNGHPQVASAAIQQAENLAYNLRAQQKGEALREYEYKDKGSMATVGRNLAVVDVPKPKLHFRGLLAWLIWMGLHLFLILGVKNRLFVFLNWVYSYITYDQSLRLIFKEFYRAKQPTDATKQAQVNPAGT</sequence>
<keyword evidence="3" id="KW-0285">Flavoprotein</keyword>
<comment type="similarity">
    <text evidence="1">Belongs to the NADH dehydrogenase family.</text>
</comment>
<dbReference type="PANTHER" id="PTHR43706">
    <property type="entry name" value="NADH DEHYDROGENASE"/>
    <property type="match status" value="1"/>
</dbReference>
<dbReference type="InterPro" id="IPR054585">
    <property type="entry name" value="NDH2-like_C"/>
</dbReference>
<keyword evidence="4" id="KW-0274">FAD</keyword>
<dbReference type="InterPro" id="IPR036188">
    <property type="entry name" value="FAD/NAD-bd_sf"/>
</dbReference>
<dbReference type="EMBL" id="SKFH01000022">
    <property type="protein sequence ID" value="TCZ69309.1"/>
    <property type="molecule type" value="Genomic_DNA"/>
</dbReference>
<evidence type="ECO:0000256" key="2">
    <source>
        <dbReference type="ARBA" id="ARBA00012637"/>
    </source>
</evidence>
<keyword evidence="5" id="KW-0809">Transit peptide</keyword>
<evidence type="ECO:0000259" key="10">
    <source>
        <dbReference type="Pfam" id="PF07992"/>
    </source>
</evidence>
<feature type="domain" description="External alternative NADH-ubiquinone oxidoreductase-like C-terminal" evidence="11">
    <location>
        <begin position="345"/>
        <end position="402"/>
    </location>
</feature>
<dbReference type="Pfam" id="PF22366">
    <property type="entry name" value="NDH2_C"/>
    <property type="match status" value="1"/>
</dbReference>
<feature type="domain" description="FAD/NAD(P)-binding" evidence="10">
    <location>
        <begin position="1"/>
        <end position="321"/>
    </location>
</feature>
<dbReference type="InterPro" id="IPR023753">
    <property type="entry name" value="FAD/NAD-binding_dom"/>
</dbReference>
<keyword evidence="9" id="KW-0812">Transmembrane</keyword>
<dbReference type="PRINTS" id="PR00411">
    <property type="entry name" value="PNDRDTASEI"/>
</dbReference>
<keyword evidence="7" id="KW-0520">NAD</keyword>
<keyword evidence="6" id="KW-0560">Oxidoreductase</keyword>